<dbReference type="EMBL" id="CP001848">
    <property type="protein sequence ID" value="ADB17638.1"/>
    <property type="molecule type" value="Genomic_DNA"/>
</dbReference>
<dbReference type="NCBIfam" id="TIGR02467">
    <property type="entry name" value="CbiE"/>
    <property type="match status" value="1"/>
</dbReference>
<accession>D2R988</accession>
<dbReference type="PIRSF" id="PIRSF036428">
    <property type="entry name" value="CobL"/>
    <property type="match status" value="1"/>
</dbReference>
<dbReference type="Gene3D" id="3.40.50.150">
    <property type="entry name" value="Vaccinia Virus protein VP39"/>
    <property type="match status" value="1"/>
</dbReference>
<dbReference type="GO" id="GO:0046025">
    <property type="term" value="F:precorrin-6Y C5,15-methyltransferase (decarboxylating) activity"/>
    <property type="evidence" value="ECO:0007669"/>
    <property type="project" value="UniProtKB-EC"/>
</dbReference>
<dbReference type="Gene3D" id="3.40.1010.10">
    <property type="entry name" value="Cobalt-precorrin-4 Transmethylase, Domain 1"/>
    <property type="match status" value="1"/>
</dbReference>
<evidence type="ECO:0000256" key="3">
    <source>
        <dbReference type="ARBA" id="ARBA00022603"/>
    </source>
</evidence>
<dbReference type="CDD" id="cd02440">
    <property type="entry name" value="AdoMet_MTases"/>
    <property type="match status" value="1"/>
</dbReference>
<dbReference type="Gene3D" id="3.30.950.10">
    <property type="entry name" value="Methyltransferase, Cobalt-precorrin-4 Transmethylase, Domain 2"/>
    <property type="match status" value="1"/>
</dbReference>
<dbReference type="UniPathway" id="UPA00148"/>
<dbReference type="AlphaFoldDB" id="D2R988"/>
<reference evidence="7 8" key="1">
    <citation type="journal article" date="2009" name="Stand. Genomic Sci.">
        <title>Complete genome sequence of Pirellula staleyi type strain (ATCC 27377).</title>
        <authorList>
            <person name="Clum A."/>
            <person name="Tindall B.J."/>
            <person name="Sikorski J."/>
            <person name="Ivanova N."/>
            <person name="Mavrommatis K."/>
            <person name="Lucas S."/>
            <person name="Glavina del Rio T."/>
            <person name="Nolan M."/>
            <person name="Chen F."/>
            <person name="Tice H."/>
            <person name="Pitluck S."/>
            <person name="Cheng J.F."/>
            <person name="Chertkov O."/>
            <person name="Brettin T."/>
            <person name="Han C."/>
            <person name="Detter J.C."/>
            <person name="Kuske C."/>
            <person name="Bruce D."/>
            <person name="Goodwin L."/>
            <person name="Ovchinikova G."/>
            <person name="Pati A."/>
            <person name="Mikhailova N."/>
            <person name="Chen A."/>
            <person name="Palaniappan K."/>
            <person name="Land M."/>
            <person name="Hauser L."/>
            <person name="Chang Y.J."/>
            <person name="Jeffries C.D."/>
            <person name="Chain P."/>
            <person name="Rohde M."/>
            <person name="Goker M."/>
            <person name="Bristow J."/>
            <person name="Eisen J.A."/>
            <person name="Markowitz V."/>
            <person name="Hugenholtz P."/>
            <person name="Kyrpides N.C."/>
            <person name="Klenk H.P."/>
            <person name="Lapidus A."/>
        </authorList>
    </citation>
    <scope>NUCLEOTIDE SEQUENCE [LARGE SCALE GENOMIC DNA]</scope>
    <source>
        <strain evidence="8">ATCC 27377 / DSM 6068 / ICPB 4128</strain>
    </source>
</reference>
<protein>
    <submittedName>
        <fullName evidence="7">Precorrin-6y C5,15-methyltransferase (Decarboxylating), CbiE subunit</fullName>
        <ecNumber evidence="7">2.1.1.132</ecNumber>
    </submittedName>
</protein>
<dbReference type="GO" id="GO:0008276">
    <property type="term" value="F:protein methyltransferase activity"/>
    <property type="evidence" value="ECO:0007669"/>
    <property type="project" value="InterPro"/>
</dbReference>
<evidence type="ECO:0000313" key="7">
    <source>
        <dbReference type="EMBL" id="ADB17638.1"/>
    </source>
</evidence>
<dbReference type="Proteomes" id="UP000001887">
    <property type="component" value="Chromosome"/>
</dbReference>
<dbReference type="SUPFAM" id="SSF53335">
    <property type="entry name" value="S-adenosyl-L-methionine-dependent methyltransferases"/>
    <property type="match status" value="1"/>
</dbReference>
<evidence type="ECO:0000259" key="6">
    <source>
        <dbReference type="Pfam" id="PF00590"/>
    </source>
</evidence>
<dbReference type="HOGENOM" id="CLU_031955_1_2_0"/>
<keyword evidence="4 7" id="KW-0808">Transferase</keyword>
<evidence type="ECO:0000256" key="2">
    <source>
        <dbReference type="ARBA" id="ARBA00022573"/>
    </source>
</evidence>
<dbReference type="CDD" id="cd11644">
    <property type="entry name" value="Precorrin-6Y-MT"/>
    <property type="match status" value="1"/>
</dbReference>
<comment type="pathway">
    <text evidence="1">Cofactor biosynthesis; adenosylcobalamin biosynthesis.</text>
</comment>
<proteinExistence type="predicted"/>
<dbReference type="PANTHER" id="PTHR43182:SF1">
    <property type="entry name" value="COBALT-PRECORRIN-7 C(5)-METHYLTRANSFERASE"/>
    <property type="match status" value="1"/>
</dbReference>
<dbReference type="STRING" id="530564.Psta_2973"/>
<dbReference type="GO" id="GO:0032259">
    <property type="term" value="P:methylation"/>
    <property type="evidence" value="ECO:0007669"/>
    <property type="project" value="UniProtKB-KW"/>
</dbReference>
<dbReference type="InterPro" id="IPR014776">
    <property type="entry name" value="4pyrrole_Mease_sub2"/>
</dbReference>
<dbReference type="NCBIfam" id="TIGR02469">
    <property type="entry name" value="CbiT"/>
    <property type="match status" value="1"/>
</dbReference>
<dbReference type="InterPro" id="IPR012818">
    <property type="entry name" value="CbiE"/>
</dbReference>
<dbReference type="SUPFAM" id="SSF53790">
    <property type="entry name" value="Tetrapyrrole methylase"/>
    <property type="match status" value="1"/>
</dbReference>
<dbReference type="PANTHER" id="PTHR43182">
    <property type="entry name" value="COBALT-PRECORRIN-6B C(15)-METHYLTRANSFERASE (DECARBOXYLATING)"/>
    <property type="match status" value="1"/>
</dbReference>
<dbReference type="InterPro" id="IPR006365">
    <property type="entry name" value="Cbl_synth_CobL"/>
</dbReference>
<evidence type="ECO:0000256" key="5">
    <source>
        <dbReference type="ARBA" id="ARBA00022691"/>
    </source>
</evidence>
<dbReference type="InterPro" id="IPR035996">
    <property type="entry name" value="4pyrrol_Methylase_sf"/>
</dbReference>
<dbReference type="Pfam" id="PF01135">
    <property type="entry name" value="PCMT"/>
    <property type="match status" value="1"/>
</dbReference>
<gene>
    <name evidence="7" type="ordered locus">Psta_2973</name>
</gene>
<dbReference type="KEGG" id="psl:Psta_2973"/>
<sequence length="411" mass="43961">MEKVHILGIGDDGLEGLTQLARQKVLEAELLLGTRALLDAAASATGTKFEIAGDLEAVVKKLTDAHDKKVVILASGDPLFYGTARFLCEKLGKERFEVIPHVSSMQLAFARVKESWDDAYLASLSSQPVERVVEKTRTATTVGLFTTEQVPPRAVATALLDRKIDYFTAYVCENLGSPDECVTQGELAEVAETNFSPLNVMILVRKPDPPDRPQTMVGKKLFGNPDEAFLQSQPKRGLLTPAEVRSIALAEMDIGPASVIWDVGAGSGSVAIEAAQLASSGSSYAIEMDPEDFGLIGSNAERFAVTNLVPVLGKAPEAWQGLPAPDAIFVGGTGRQVSGIVEQAFDQLKRGGRLVANVGSIENLAAVRGVLVAKRAEVSVLMVNLARGTDQMETMRLESLNPTFLISARKS</sequence>
<feature type="domain" description="Tetrapyrrole methylase" evidence="6">
    <location>
        <begin position="3"/>
        <end position="190"/>
    </location>
</feature>
<evidence type="ECO:0000313" key="8">
    <source>
        <dbReference type="Proteomes" id="UP000001887"/>
    </source>
</evidence>
<dbReference type="Pfam" id="PF00590">
    <property type="entry name" value="TP_methylase"/>
    <property type="match status" value="1"/>
</dbReference>
<keyword evidence="8" id="KW-1185">Reference proteome</keyword>
<dbReference type="InterPro" id="IPR014008">
    <property type="entry name" value="Cbl_synth_MTase_CbiT"/>
</dbReference>
<evidence type="ECO:0000256" key="1">
    <source>
        <dbReference type="ARBA" id="ARBA00004953"/>
    </source>
</evidence>
<dbReference type="OrthoDB" id="9780707at2"/>
<name>D2R988_PIRSD</name>
<keyword evidence="5" id="KW-0949">S-adenosyl-L-methionine</keyword>
<keyword evidence="3 7" id="KW-0489">Methyltransferase</keyword>
<dbReference type="InterPro" id="IPR050714">
    <property type="entry name" value="Cobalamin_biosynth_MTase"/>
</dbReference>
<evidence type="ECO:0000256" key="4">
    <source>
        <dbReference type="ARBA" id="ARBA00022679"/>
    </source>
</evidence>
<dbReference type="InterPro" id="IPR000878">
    <property type="entry name" value="4pyrrol_Mease"/>
</dbReference>
<dbReference type="InterPro" id="IPR014777">
    <property type="entry name" value="4pyrrole_Mease_sub1"/>
</dbReference>
<keyword evidence="2" id="KW-0169">Cobalamin biosynthesis</keyword>
<organism evidence="7 8">
    <name type="scientific">Pirellula staleyi (strain ATCC 27377 / DSM 6068 / ICPB 4128)</name>
    <name type="common">Pirella staleyi</name>
    <dbReference type="NCBI Taxonomy" id="530564"/>
    <lineage>
        <taxon>Bacteria</taxon>
        <taxon>Pseudomonadati</taxon>
        <taxon>Planctomycetota</taxon>
        <taxon>Planctomycetia</taxon>
        <taxon>Pirellulales</taxon>
        <taxon>Pirellulaceae</taxon>
        <taxon>Pirellula</taxon>
    </lineage>
</organism>
<dbReference type="InterPro" id="IPR029063">
    <property type="entry name" value="SAM-dependent_MTases_sf"/>
</dbReference>
<dbReference type="eggNOG" id="COG2242">
    <property type="taxonomic scope" value="Bacteria"/>
</dbReference>
<dbReference type="eggNOG" id="COG2241">
    <property type="taxonomic scope" value="Bacteria"/>
</dbReference>
<dbReference type="GO" id="GO:0009236">
    <property type="term" value="P:cobalamin biosynthetic process"/>
    <property type="evidence" value="ECO:0007669"/>
    <property type="project" value="UniProtKB-UniPathway"/>
</dbReference>
<dbReference type="EC" id="2.1.1.132" evidence="7"/>